<dbReference type="InterPro" id="IPR038740">
    <property type="entry name" value="BioF2-like_GNAT_dom"/>
</dbReference>
<name>A0A0S3PV31_9BRAD</name>
<protein>
    <recommendedName>
        <fullName evidence="1">BioF2-like acetyltransferase domain-containing protein</fullName>
    </recommendedName>
</protein>
<dbReference type="Proteomes" id="UP000236884">
    <property type="component" value="Chromosome"/>
</dbReference>
<dbReference type="KEGG" id="vgo:GJW-30_1_02317"/>
<gene>
    <name evidence="2" type="ORF">GJW-30_1_02317</name>
</gene>
<accession>A0A0S3PV31</accession>
<reference evidence="2 3" key="1">
    <citation type="submission" date="2015-08" db="EMBL/GenBank/DDBJ databases">
        <title>Investigation of the bacterial diversity of lava forest soil.</title>
        <authorList>
            <person name="Lee J.S."/>
        </authorList>
    </citation>
    <scope>NUCLEOTIDE SEQUENCE [LARGE SCALE GENOMIC DNA]</scope>
    <source>
        <strain evidence="2 3">GJW-30</strain>
    </source>
</reference>
<dbReference type="SUPFAM" id="SSF55729">
    <property type="entry name" value="Acyl-CoA N-acyltransferases (Nat)"/>
    <property type="match status" value="1"/>
</dbReference>
<dbReference type="PANTHER" id="PTHR47017">
    <property type="entry name" value="ACYL-COA"/>
    <property type="match status" value="1"/>
</dbReference>
<dbReference type="Gene3D" id="3.40.630.30">
    <property type="match status" value="1"/>
</dbReference>
<dbReference type="PANTHER" id="PTHR47017:SF1">
    <property type="entry name" value="ACYL-COA"/>
    <property type="match status" value="1"/>
</dbReference>
<sequence length="400" mass="46791">MSRSENALPTSIDTAPSVSNHDPLALISREGLRATEIWTRCLRTMRKDHRYYEVIEDSCNQGFEYRYLLVRGERGEEVAIQPCFVVDQDALEGLPARAKRWANWLRTLWPRFMRFKILMIGCAIGEGHLGTDEVSQQAFVVAMISRSLPALAKSFKASLVVWKEFPAKYREALGRLSAKDDYVRIPSFPNIKVSLDYANFDDFMQRHLSQNMRKHMRRKFRDAAKLAPIEMEQVVDVADVIDDVYRLYLNVYERSELHFEKLTPEFFLALSRRMPEKARFFVWRQNGKIVASALCLIEGDAIYTEYMGLDYEVALDAHLYFIVIRDIMNWAMARGFKNLCGTGMNYWPKYHLRMSLAPLDLYVRHRNPLINKLMKPFLRFLGPTRHDEVLPLFPNYKDIH</sequence>
<keyword evidence="3" id="KW-1185">Reference proteome</keyword>
<dbReference type="EMBL" id="AP014946">
    <property type="protein sequence ID" value="BAT59784.1"/>
    <property type="molecule type" value="Genomic_DNA"/>
</dbReference>
<evidence type="ECO:0000313" key="2">
    <source>
        <dbReference type="EMBL" id="BAT59784.1"/>
    </source>
</evidence>
<evidence type="ECO:0000259" key="1">
    <source>
        <dbReference type="Pfam" id="PF13480"/>
    </source>
</evidence>
<feature type="domain" description="BioF2-like acetyltransferase" evidence="1">
    <location>
        <begin position="211"/>
        <end position="338"/>
    </location>
</feature>
<dbReference type="Pfam" id="PF13480">
    <property type="entry name" value="Acetyltransf_6"/>
    <property type="match status" value="1"/>
</dbReference>
<organism evidence="2 3">
    <name type="scientific">Variibacter gotjawalensis</name>
    <dbReference type="NCBI Taxonomy" id="1333996"/>
    <lineage>
        <taxon>Bacteria</taxon>
        <taxon>Pseudomonadati</taxon>
        <taxon>Pseudomonadota</taxon>
        <taxon>Alphaproteobacteria</taxon>
        <taxon>Hyphomicrobiales</taxon>
        <taxon>Nitrobacteraceae</taxon>
        <taxon>Variibacter</taxon>
    </lineage>
</organism>
<proteinExistence type="predicted"/>
<dbReference type="InterPro" id="IPR016181">
    <property type="entry name" value="Acyl_CoA_acyltransferase"/>
</dbReference>
<evidence type="ECO:0000313" key="3">
    <source>
        <dbReference type="Proteomes" id="UP000236884"/>
    </source>
</evidence>
<dbReference type="AlphaFoldDB" id="A0A0S3PV31"/>